<dbReference type="GO" id="GO:0055085">
    <property type="term" value="P:transmembrane transport"/>
    <property type="evidence" value="ECO:0007669"/>
    <property type="project" value="InterPro"/>
</dbReference>
<evidence type="ECO:0000256" key="4">
    <source>
        <dbReference type="ARBA" id="ARBA00022989"/>
    </source>
</evidence>
<dbReference type="PATRIC" id="fig|537010.4.peg.2020"/>
<feature type="transmembrane region" description="Helical" evidence="6">
    <location>
        <begin position="186"/>
        <end position="206"/>
    </location>
</feature>
<sequence>MQMRNESLWTQIMLQLEMRWPDLIAALVQHIELVFISMLIAITIGVPLGILITRVKALEGPVLGVAGILQTIPGLALLGFMIPLFGIGIKTAVAALFLYSLLPIIRNTFTGIKDVDKATIEAAKGMGMTDWQILIKVQLPLALSVMMAGIRTATVINVGTATLAAFIGAGGLGDFIFIGISRNLDALVLIGAFPSALLALLLDWLLGRLEKATTPRGLKV</sequence>
<dbReference type="Gene3D" id="1.10.3720.10">
    <property type="entry name" value="MetI-like"/>
    <property type="match status" value="1"/>
</dbReference>
<feature type="transmembrane region" description="Helical" evidence="6">
    <location>
        <begin position="87"/>
        <end position="105"/>
    </location>
</feature>
<evidence type="ECO:0000313" key="9">
    <source>
        <dbReference type="Proteomes" id="UP000004416"/>
    </source>
</evidence>
<feature type="transmembrane region" description="Helical" evidence="6">
    <location>
        <begin position="23"/>
        <end position="50"/>
    </location>
</feature>
<keyword evidence="4 6" id="KW-1133">Transmembrane helix</keyword>
<dbReference type="CDD" id="cd06261">
    <property type="entry name" value="TM_PBP2"/>
    <property type="match status" value="1"/>
</dbReference>
<dbReference type="InterPro" id="IPR000515">
    <property type="entry name" value="MetI-like"/>
</dbReference>
<dbReference type="GO" id="GO:0005886">
    <property type="term" value="C:plasma membrane"/>
    <property type="evidence" value="ECO:0007669"/>
    <property type="project" value="UniProtKB-SubCell"/>
</dbReference>
<dbReference type="InterPro" id="IPR051204">
    <property type="entry name" value="ABC_transp_perm/SBD"/>
</dbReference>
<protein>
    <submittedName>
        <fullName evidence="8">Putative choline transport system permease protein opuBB</fullName>
    </submittedName>
</protein>
<dbReference type="InterPro" id="IPR035906">
    <property type="entry name" value="MetI-like_sf"/>
</dbReference>
<keyword evidence="3 6" id="KW-0812">Transmembrane</keyword>
<dbReference type="EMBL" id="AFZX01000049">
    <property type="protein sequence ID" value="EHL07141.1"/>
    <property type="molecule type" value="Genomic_DNA"/>
</dbReference>
<dbReference type="FunFam" id="1.10.3720.10:FF:000001">
    <property type="entry name" value="Glycine betaine ABC transporter, permease"/>
    <property type="match status" value="1"/>
</dbReference>
<comment type="subcellular location">
    <subcellularLocation>
        <location evidence="6">Cell membrane</location>
        <topology evidence="6">Multi-pass membrane protein</topology>
    </subcellularLocation>
    <subcellularLocation>
        <location evidence="1">Membrane</location>
        <topology evidence="1">Multi-pass membrane protein</topology>
    </subcellularLocation>
</comment>
<name>G9XMG5_DESHA</name>
<proteinExistence type="inferred from homology"/>
<organism evidence="8 9">
    <name type="scientific">Desulfitobacterium hafniense DP7</name>
    <dbReference type="NCBI Taxonomy" id="537010"/>
    <lineage>
        <taxon>Bacteria</taxon>
        <taxon>Bacillati</taxon>
        <taxon>Bacillota</taxon>
        <taxon>Clostridia</taxon>
        <taxon>Eubacteriales</taxon>
        <taxon>Desulfitobacteriaceae</taxon>
        <taxon>Desulfitobacterium</taxon>
    </lineage>
</organism>
<evidence type="ECO:0000256" key="2">
    <source>
        <dbReference type="ARBA" id="ARBA00022448"/>
    </source>
</evidence>
<feature type="domain" description="ABC transmembrane type-1" evidence="7">
    <location>
        <begin position="27"/>
        <end position="206"/>
    </location>
</feature>
<dbReference type="PANTHER" id="PTHR30177">
    <property type="entry name" value="GLYCINE BETAINE/L-PROLINE TRANSPORT SYSTEM PERMEASE PROTEIN PROW"/>
    <property type="match status" value="1"/>
</dbReference>
<evidence type="ECO:0000256" key="1">
    <source>
        <dbReference type="ARBA" id="ARBA00004141"/>
    </source>
</evidence>
<dbReference type="AlphaFoldDB" id="G9XMG5"/>
<evidence type="ECO:0000256" key="6">
    <source>
        <dbReference type="RuleBase" id="RU363032"/>
    </source>
</evidence>
<evidence type="ECO:0000313" key="8">
    <source>
        <dbReference type="EMBL" id="EHL07141.1"/>
    </source>
</evidence>
<dbReference type="PROSITE" id="PS50928">
    <property type="entry name" value="ABC_TM1"/>
    <property type="match status" value="1"/>
</dbReference>
<evidence type="ECO:0000256" key="3">
    <source>
        <dbReference type="ARBA" id="ARBA00022692"/>
    </source>
</evidence>
<evidence type="ECO:0000259" key="7">
    <source>
        <dbReference type="PROSITE" id="PS50928"/>
    </source>
</evidence>
<dbReference type="GO" id="GO:0031460">
    <property type="term" value="P:glycine betaine transport"/>
    <property type="evidence" value="ECO:0007669"/>
    <property type="project" value="TreeGrafter"/>
</dbReference>
<dbReference type="PANTHER" id="PTHR30177:SF4">
    <property type="entry name" value="OSMOPROTECTANT IMPORT PERMEASE PROTEIN OSMW"/>
    <property type="match status" value="1"/>
</dbReference>
<dbReference type="Proteomes" id="UP000004416">
    <property type="component" value="Unassembled WGS sequence"/>
</dbReference>
<dbReference type="HOGENOM" id="CLU_046113_7_2_9"/>
<feature type="transmembrane region" description="Helical" evidence="6">
    <location>
        <begin position="155"/>
        <end position="180"/>
    </location>
</feature>
<reference evidence="8 9" key="1">
    <citation type="submission" date="2011-08" db="EMBL/GenBank/DDBJ databases">
        <authorList>
            <person name="Weinstock G."/>
            <person name="Sodergren E."/>
            <person name="Clifton S."/>
            <person name="Fulton L."/>
            <person name="Fulton B."/>
            <person name="Courtney L."/>
            <person name="Fronick C."/>
            <person name="Harrison M."/>
            <person name="Strong C."/>
            <person name="Farmer C."/>
            <person name="Delahaunty K."/>
            <person name="Markovic C."/>
            <person name="Hall O."/>
            <person name="Minx P."/>
            <person name="Tomlinson C."/>
            <person name="Mitreva M."/>
            <person name="Hou S."/>
            <person name="Chen J."/>
            <person name="Wollam A."/>
            <person name="Pepin K.H."/>
            <person name="Johnson M."/>
            <person name="Bhonagiri V."/>
            <person name="Zhang X."/>
            <person name="Suruliraj S."/>
            <person name="Warren W."/>
            <person name="Chinwalla A."/>
            <person name="Mardis E.R."/>
            <person name="Wilson R.K."/>
        </authorList>
    </citation>
    <scope>NUCLEOTIDE SEQUENCE [LARGE SCALE GENOMIC DNA]</scope>
    <source>
        <strain evidence="8 9">DP7</strain>
    </source>
</reference>
<comment type="caution">
    <text evidence="8">The sequence shown here is derived from an EMBL/GenBank/DDBJ whole genome shotgun (WGS) entry which is preliminary data.</text>
</comment>
<accession>G9XMG5</accession>
<comment type="similarity">
    <text evidence="6">Belongs to the binding-protein-dependent transport system permease family.</text>
</comment>
<keyword evidence="5 6" id="KW-0472">Membrane</keyword>
<gene>
    <name evidence="8" type="ORF">HMPREF0322_02151</name>
</gene>
<dbReference type="SUPFAM" id="SSF161098">
    <property type="entry name" value="MetI-like"/>
    <property type="match status" value="1"/>
</dbReference>
<keyword evidence="2 6" id="KW-0813">Transport</keyword>
<evidence type="ECO:0000256" key="5">
    <source>
        <dbReference type="ARBA" id="ARBA00023136"/>
    </source>
</evidence>
<dbReference type="Pfam" id="PF00528">
    <property type="entry name" value="BPD_transp_1"/>
    <property type="match status" value="1"/>
</dbReference>